<feature type="transmembrane region" description="Helical" evidence="1">
    <location>
        <begin position="140"/>
        <end position="161"/>
    </location>
</feature>
<evidence type="ECO:0000313" key="3">
    <source>
        <dbReference type="Proteomes" id="UP000232230"/>
    </source>
</evidence>
<feature type="transmembrane region" description="Helical" evidence="1">
    <location>
        <begin position="28"/>
        <end position="48"/>
    </location>
</feature>
<dbReference type="KEGG" id="esx:ESOMN_v1c02890"/>
<dbReference type="Proteomes" id="UP000232230">
    <property type="component" value="Chromosome"/>
</dbReference>
<keyword evidence="3" id="KW-1185">Reference proteome</keyword>
<keyword evidence="1" id="KW-0812">Transmembrane</keyword>
<feature type="transmembrane region" description="Helical" evidence="1">
    <location>
        <begin position="54"/>
        <end position="72"/>
    </location>
</feature>
<evidence type="ECO:0000313" key="2">
    <source>
        <dbReference type="EMBL" id="ATZ18671.1"/>
    </source>
</evidence>
<dbReference type="AlphaFoldDB" id="A0A2K8P0Z1"/>
<protein>
    <submittedName>
        <fullName evidence="2">ABC transporter permease</fullName>
    </submittedName>
</protein>
<reference evidence="2 3" key="1">
    <citation type="submission" date="2017-11" db="EMBL/GenBank/DDBJ databases">
        <title>Genome sequence of Entomoplasma somnilux PYAN-1 (ATCC 49194).</title>
        <authorList>
            <person name="Lo W.-S."/>
            <person name="Gasparich G.E."/>
            <person name="Kuo C.-H."/>
        </authorList>
    </citation>
    <scope>NUCLEOTIDE SEQUENCE [LARGE SCALE GENOMIC DNA]</scope>
    <source>
        <strain evidence="2 3">PYAN-1</strain>
    </source>
</reference>
<feature type="transmembrane region" description="Helical" evidence="1">
    <location>
        <begin position="105"/>
        <end position="128"/>
    </location>
</feature>
<feature type="transmembrane region" description="Helical" evidence="1">
    <location>
        <begin position="284"/>
        <end position="303"/>
    </location>
</feature>
<evidence type="ECO:0000256" key="1">
    <source>
        <dbReference type="SAM" id="Phobius"/>
    </source>
</evidence>
<dbReference type="RefSeq" id="WP_024863194.1">
    <property type="nucleotide sequence ID" value="NZ_CP024965.1"/>
</dbReference>
<sequence length="380" mass="43758">MFNNNFRKNLNIFCRLWVVQSRYWSDNIMNLFLGIAVSLYTMVCWLSFKSGDPFLMVSGISVGIIRNGLHIYQKSLVDWRIHGTNQRLETLPIPKYVRAAATITFNLATTFGIALFMFIIAILCFPAQRDLLPHANGLMVISGFFMTWLVSYLMGTVIYLYVKNPSACQMIGLLIYTTSLNFLGLAFPIQVILNNGWTWMGDVLYLWPQRFSLNILQAGFANVTHAFESIKTGEITTWVEGQNYLGIMNIENFPLFNNDGTPVLDKNGLQKTLTVDFGFVGKAWIAYLGWTGWAMFYGLITIYKTIKNVIFHEKNEYGKFAVNQSTSRYIVQIKRAKSKEEIEMIHQSRIDELRNKSNLTKTIVDQVQREMHIKEYKNND</sequence>
<dbReference type="EMBL" id="CP024965">
    <property type="protein sequence ID" value="ATZ18671.1"/>
    <property type="molecule type" value="Genomic_DNA"/>
</dbReference>
<feature type="transmembrane region" description="Helical" evidence="1">
    <location>
        <begin position="173"/>
        <end position="193"/>
    </location>
</feature>
<keyword evidence="1" id="KW-1133">Transmembrane helix</keyword>
<organism evidence="2 3">
    <name type="scientific">Williamsoniiplasma somnilux</name>
    <dbReference type="NCBI Taxonomy" id="215578"/>
    <lineage>
        <taxon>Bacteria</taxon>
        <taxon>Bacillati</taxon>
        <taxon>Mycoplasmatota</taxon>
        <taxon>Mollicutes</taxon>
        <taxon>Entomoplasmatales</taxon>
        <taxon>Williamsoniiplasma</taxon>
    </lineage>
</organism>
<gene>
    <name evidence="2" type="ORF">ESOMN_v1c02890</name>
</gene>
<accession>A0A2K8P0Z1</accession>
<proteinExistence type="predicted"/>
<name>A0A2K8P0Z1_9MOLU</name>
<keyword evidence="1" id="KW-0472">Membrane</keyword>